<dbReference type="OrthoDB" id="5592888at2"/>
<dbReference type="STRING" id="294935.ATN88_20015"/>
<dbReference type="Pfam" id="PF13432">
    <property type="entry name" value="TPR_16"/>
    <property type="match status" value="1"/>
</dbReference>
<dbReference type="InterPro" id="IPR019734">
    <property type="entry name" value="TPR_rpt"/>
</dbReference>
<protein>
    <recommendedName>
        <fullName evidence="4">Bacterial transcriptional activator domain-containing protein</fullName>
    </recommendedName>
</protein>
<dbReference type="EMBL" id="LNTY01000030">
    <property type="protein sequence ID" value="KXF82111.1"/>
    <property type="molecule type" value="Genomic_DNA"/>
</dbReference>
<name>A0A135I9J4_9GAMM</name>
<organism evidence="2 3">
    <name type="scientific">Enterovibrio coralii</name>
    <dbReference type="NCBI Taxonomy" id="294935"/>
    <lineage>
        <taxon>Bacteria</taxon>
        <taxon>Pseudomonadati</taxon>
        <taxon>Pseudomonadota</taxon>
        <taxon>Gammaproteobacteria</taxon>
        <taxon>Vibrionales</taxon>
        <taxon>Vibrionaceae</taxon>
        <taxon>Enterovibrio</taxon>
    </lineage>
</organism>
<dbReference type="Gene3D" id="1.25.40.10">
    <property type="entry name" value="Tetratricopeptide repeat domain"/>
    <property type="match status" value="2"/>
</dbReference>
<keyword evidence="3" id="KW-1185">Reference proteome</keyword>
<evidence type="ECO:0000313" key="3">
    <source>
        <dbReference type="Proteomes" id="UP000070529"/>
    </source>
</evidence>
<sequence length="390" mass="44040">MKPLLSRLVLSLSLLFFIGQVHAAQLSQSTANSALKAFEYQDKEAWREAIGVLVAARTPTDYDKAYISRMLGVMYWQDNQPTKAIAALDKAVKLDALEPEAQRAAKRMLADLLMTQAKYSKALPLYYALSKDKALSQKDLAQVWLRIAQANYQQNINNKALDAINTHLKLASPNVGSLSLKLGAEMRLKRWKSTLSTLKQLIAFEPNKKAWWLQMVSSHQKLNNEEGMLSTLVLAERSNIALNASEKRLMAQLYANAGVPEKAAAILSALNQSSSDKTSWVMEASYWQQAREWDKAIKAWKRASTLDASRLWVVAQLEIQQGYYADALKTLEQIKDPSKKVDVELARVRAYEKLEDFDTALLHAKRAQEYAPSEQTESWIQYLTNKRASQ</sequence>
<dbReference type="AlphaFoldDB" id="A0A135I9J4"/>
<evidence type="ECO:0000256" key="1">
    <source>
        <dbReference type="SAM" id="SignalP"/>
    </source>
</evidence>
<reference evidence="2 3" key="1">
    <citation type="submission" date="2015-11" db="EMBL/GenBank/DDBJ databases">
        <title>Genomic Taxonomy of the Vibrionaceae.</title>
        <authorList>
            <person name="Gomez-Gil B."/>
            <person name="Enciso-Ibarra J."/>
        </authorList>
    </citation>
    <scope>NUCLEOTIDE SEQUENCE [LARGE SCALE GENOMIC DNA]</scope>
    <source>
        <strain evidence="2 3">CAIM 912</strain>
    </source>
</reference>
<keyword evidence="1" id="KW-0732">Signal</keyword>
<proteinExistence type="predicted"/>
<dbReference type="Proteomes" id="UP000070529">
    <property type="component" value="Unassembled WGS sequence"/>
</dbReference>
<dbReference type="InterPro" id="IPR011990">
    <property type="entry name" value="TPR-like_helical_dom_sf"/>
</dbReference>
<evidence type="ECO:0008006" key="4">
    <source>
        <dbReference type="Google" id="ProtNLM"/>
    </source>
</evidence>
<comment type="caution">
    <text evidence="2">The sequence shown here is derived from an EMBL/GenBank/DDBJ whole genome shotgun (WGS) entry which is preliminary data.</text>
</comment>
<evidence type="ECO:0000313" key="2">
    <source>
        <dbReference type="EMBL" id="KXF82111.1"/>
    </source>
</evidence>
<dbReference type="RefSeq" id="WP_067414934.1">
    <property type="nucleotide sequence ID" value="NZ_LNTY01000030.1"/>
</dbReference>
<dbReference type="SMART" id="SM00028">
    <property type="entry name" value="TPR"/>
    <property type="match status" value="4"/>
</dbReference>
<feature type="signal peptide" evidence="1">
    <location>
        <begin position="1"/>
        <end position="23"/>
    </location>
</feature>
<accession>A0A135I9J4</accession>
<dbReference type="SUPFAM" id="SSF48452">
    <property type="entry name" value="TPR-like"/>
    <property type="match status" value="2"/>
</dbReference>
<gene>
    <name evidence="2" type="ORF">ATN88_20015</name>
</gene>
<feature type="chain" id="PRO_5007465763" description="Bacterial transcriptional activator domain-containing protein" evidence="1">
    <location>
        <begin position="24"/>
        <end position="390"/>
    </location>
</feature>